<comment type="caution">
    <text evidence="2">The sequence shown here is derived from an EMBL/GenBank/DDBJ whole genome shotgun (WGS) entry which is preliminary data.</text>
</comment>
<evidence type="ECO:0000313" key="2">
    <source>
        <dbReference type="EMBL" id="KAA1113119.1"/>
    </source>
</evidence>
<protein>
    <submittedName>
        <fullName evidence="2">Uncharacterized protein</fullName>
    </submittedName>
</protein>
<feature type="compositionally biased region" description="Polar residues" evidence="1">
    <location>
        <begin position="155"/>
        <end position="182"/>
    </location>
</feature>
<feature type="compositionally biased region" description="Polar residues" evidence="1">
    <location>
        <begin position="103"/>
        <end position="129"/>
    </location>
</feature>
<proteinExistence type="predicted"/>
<evidence type="ECO:0000256" key="1">
    <source>
        <dbReference type="SAM" id="MobiDB-lite"/>
    </source>
</evidence>
<feature type="compositionally biased region" description="Basic residues" evidence="1">
    <location>
        <begin position="184"/>
        <end position="200"/>
    </location>
</feature>
<organism evidence="2 3">
    <name type="scientific">Puccinia graminis f. sp. tritici</name>
    <dbReference type="NCBI Taxonomy" id="56615"/>
    <lineage>
        <taxon>Eukaryota</taxon>
        <taxon>Fungi</taxon>
        <taxon>Dikarya</taxon>
        <taxon>Basidiomycota</taxon>
        <taxon>Pucciniomycotina</taxon>
        <taxon>Pucciniomycetes</taxon>
        <taxon>Pucciniales</taxon>
        <taxon>Pucciniaceae</taxon>
        <taxon>Puccinia</taxon>
    </lineage>
</organism>
<dbReference type="Proteomes" id="UP000324748">
    <property type="component" value="Unassembled WGS sequence"/>
</dbReference>
<dbReference type="AlphaFoldDB" id="A0A5B0QJ53"/>
<accession>A0A5B0QJ53</accession>
<dbReference type="EMBL" id="VSWC01000015">
    <property type="protein sequence ID" value="KAA1113119.1"/>
    <property type="molecule type" value="Genomic_DNA"/>
</dbReference>
<gene>
    <name evidence="2" type="ORF">PGT21_021960</name>
</gene>
<feature type="region of interest" description="Disordered" evidence="1">
    <location>
        <begin position="70"/>
        <end position="142"/>
    </location>
</feature>
<name>A0A5B0QJ53_PUCGR</name>
<sequence length="218" mass="24504">MKSTGVPDKDDNQPLGLIKRMKSMAKPIKNNLLPPPPPSSTAFSVEELIKKLDLVQQQAIKPSVLIHNQQQQQQQLGSQTHHTTQTINTHHTNIPHPRPARLDSNSGSQSRKPSDNFLTPLSPSFQEHPQQLPLPIQRPSKRTIPKSPIEQQRNLIDSSSVQQQQQATLLDNKSNSLPNQIRRSPIHHRGHTDQHTHHHHEPTPPNALSVVVGVRFLV</sequence>
<feature type="region of interest" description="Disordered" evidence="1">
    <location>
        <begin position="155"/>
        <end position="207"/>
    </location>
</feature>
<feature type="compositionally biased region" description="Low complexity" evidence="1">
    <location>
        <begin position="70"/>
        <end position="95"/>
    </location>
</feature>
<keyword evidence="3" id="KW-1185">Reference proteome</keyword>
<feature type="region of interest" description="Disordered" evidence="1">
    <location>
        <begin position="1"/>
        <end position="40"/>
    </location>
</feature>
<reference evidence="2 3" key="1">
    <citation type="submission" date="2019-05" db="EMBL/GenBank/DDBJ databases">
        <title>Emergence of the Ug99 lineage of the wheat stem rust pathogen through somatic hybridization.</title>
        <authorList>
            <person name="Li F."/>
            <person name="Upadhyaya N.M."/>
            <person name="Sperschneider J."/>
            <person name="Matny O."/>
            <person name="Nguyen-Phuc H."/>
            <person name="Mago R."/>
            <person name="Raley C."/>
            <person name="Miller M.E."/>
            <person name="Silverstein K.A.T."/>
            <person name="Henningsen E."/>
            <person name="Hirsch C.D."/>
            <person name="Visser B."/>
            <person name="Pretorius Z.A."/>
            <person name="Steffenson B.J."/>
            <person name="Schwessinger B."/>
            <person name="Dodds P.N."/>
            <person name="Figueroa M."/>
        </authorList>
    </citation>
    <scope>NUCLEOTIDE SEQUENCE [LARGE SCALE GENOMIC DNA]</scope>
    <source>
        <strain evidence="2">21-0</strain>
    </source>
</reference>
<evidence type="ECO:0000313" key="3">
    <source>
        <dbReference type="Proteomes" id="UP000324748"/>
    </source>
</evidence>